<comment type="cofactor">
    <cofactor evidence="1">
        <name>Mg(2+)</name>
        <dbReference type="ChEBI" id="CHEBI:18420"/>
    </cofactor>
</comment>
<dbReference type="GO" id="GO:0016787">
    <property type="term" value="F:hydrolase activity"/>
    <property type="evidence" value="ECO:0007669"/>
    <property type="project" value="UniProtKB-KW"/>
</dbReference>
<evidence type="ECO:0000256" key="2">
    <source>
        <dbReference type="ARBA" id="ARBA00022722"/>
    </source>
</evidence>
<protein>
    <recommendedName>
        <fullName evidence="7">PIN domain-containing protein</fullName>
    </recommendedName>
</protein>
<evidence type="ECO:0000256" key="6">
    <source>
        <dbReference type="ARBA" id="ARBA00038093"/>
    </source>
</evidence>
<dbReference type="EMBL" id="BARU01016638">
    <property type="protein sequence ID" value="GAH50797.1"/>
    <property type="molecule type" value="Genomic_DNA"/>
</dbReference>
<dbReference type="GO" id="GO:0004518">
    <property type="term" value="F:nuclease activity"/>
    <property type="evidence" value="ECO:0007669"/>
    <property type="project" value="UniProtKB-KW"/>
</dbReference>
<sequence>MRVLVDTCVWPQVLRHKNPNLELTKKMKDLINDGRVCIIGPIRQELLSGIPDIKQFNQLKELLSSFEDILLKTEHFLKAAEFTNICRSKGIQGSTIDFLICAVAHSENLIIFTRDNDFENYKKYLSIKLIK</sequence>
<organism evidence="8">
    <name type="scientific">marine sediment metagenome</name>
    <dbReference type="NCBI Taxonomy" id="412755"/>
    <lineage>
        <taxon>unclassified sequences</taxon>
        <taxon>metagenomes</taxon>
        <taxon>ecological metagenomes</taxon>
    </lineage>
</organism>
<evidence type="ECO:0000259" key="7">
    <source>
        <dbReference type="Pfam" id="PF01850"/>
    </source>
</evidence>
<evidence type="ECO:0000256" key="1">
    <source>
        <dbReference type="ARBA" id="ARBA00001946"/>
    </source>
</evidence>
<comment type="caution">
    <text evidence="8">The sequence shown here is derived from an EMBL/GenBank/DDBJ whole genome shotgun (WGS) entry which is preliminary data.</text>
</comment>
<proteinExistence type="inferred from homology"/>
<keyword evidence="2" id="KW-0540">Nuclease</keyword>
<evidence type="ECO:0000313" key="8">
    <source>
        <dbReference type="EMBL" id="GAH50797.1"/>
    </source>
</evidence>
<dbReference type="Gene3D" id="3.40.50.1010">
    <property type="entry name" value="5'-nuclease"/>
    <property type="match status" value="1"/>
</dbReference>
<evidence type="ECO:0000256" key="5">
    <source>
        <dbReference type="ARBA" id="ARBA00022842"/>
    </source>
</evidence>
<gene>
    <name evidence="8" type="ORF">S03H2_27649</name>
</gene>
<evidence type="ECO:0000256" key="3">
    <source>
        <dbReference type="ARBA" id="ARBA00022723"/>
    </source>
</evidence>
<keyword evidence="5" id="KW-0460">Magnesium</keyword>
<dbReference type="SUPFAM" id="SSF88723">
    <property type="entry name" value="PIN domain-like"/>
    <property type="match status" value="1"/>
</dbReference>
<dbReference type="InterPro" id="IPR029060">
    <property type="entry name" value="PIN-like_dom_sf"/>
</dbReference>
<dbReference type="InterPro" id="IPR002716">
    <property type="entry name" value="PIN_dom"/>
</dbReference>
<keyword evidence="4" id="KW-0378">Hydrolase</keyword>
<evidence type="ECO:0000256" key="4">
    <source>
        <dbReference type="ARBA" id="ARBA00022801"/>
    </source>
</evidence>
<reference evidence="8" key="1">
    <citation type="journal article" date="2014" name="Front. Microbiol.">
        <title>High frequency of phylogenetically diverse reductive dehalogenase-homologous genes in deep subseafloor sedimentary metagenomes.</title>
        <authorList>
            <person name="Kawai M."/>
            <person name="Futagami T."/>
            <person name="Toyoda A."/>
            <person name="Takaki Y."/>
            <person name="Nishi S."/>
            <person name="Hori S."/>
            <person name="Arai W."/>
            <person name="Tsubouchi T."/>
            <person name="Morono Y."/>
            <person name="Uchiyama I."/>
            <person name="Ito T."/>
            <person name="Fujiyama A."/>
            <person name="Inagaki F."/>
            <person name="Takami H."/>
        </authorList>
    </citation>
    <scope>NUCLEOTIDE SEQUENCE</scope>
    <source>
        <strain evidence="8">Expedition CK06-06</strain>
    </source>
</reference>
<name>X1G0M1_9ZZZZ</name>
<dbReference type="GO" id="GO:0046872">
    <property type="term" value="F:metal ion binding"/>
    <property type="evidence" value="ECO:0007669"/>
    <property type="project" value="UniProtKB-KW"/>
</dbReference>
<dbReference type="PANTHER" id="PTHR33653:SF1">
    <property type="entry name" value="RIBONUCLEASE VAPC2"/>
    <property type="match status" value="1"/>
</dbReference>
<dbReference type="PANTHER" id="PTHR33653">
    <property type="entry name" value="RIBONUCLEASE VAPC2"/>
    <property type="match status" value="1"/>
</dbReference>
<comment type="similarity">
    <text evidence="6">Belongs to the PINc/VapC protein family.</text>
</comment>
<accession>X1G0M1</accession>
<keyword evidence="3" id="KW-0479">Metal-binding</keyword>
<dbReference type="AlphaFoldDB" id="X1G0M1"/>
<dbReference type="Pfam" id="PF01850">
    <property type="entry name" value="PIN"/>
    <property type="match status" value="1"/>
</dbReference>
<dbReference type="InterPro" id="IPR050556">
    <property type="entry name" value="Type_II_TA_system_RNase"/>
</dbReference>
<feature type="domain" description="PIN" evidence="7">
    <location>
        <begin position="3"/>
        <end position="123"/>
    </location>
</feature>